<feature type="chain" id="PRO_5046282307" evidence="4">
    <location>
        <begin position="27"/>
        <end position="914"/>
    </location>
</feature>
<evidence type="ECO:0000256" key="4">
    <source>
        <dbReference type="SAM" id="SignalP"/>
    </source>
</evidence>
<dbReference type="Pfam" id="PF01915">
    <property type="entry name" value="Glyco_hydro_3_C"/>
    <property type="match status" value="1"/>
</dbReference>
<dbReference type="InterPro" id="IPR002772">
    <property type="entry name" value="Glyco_hydro_3_C"/>
</dbReference>
<dbReference type="Gene3D" id="3.20.20.300">
    <property type="entry name" value="Glycoside hydrolase, family 3, N-terminal domain"/>
    <property type="match status" value="1"/>
</dbReference>
<dbReference type="PRINTS" id="PR00133">
    <property type="entry name" value="GLHYDRLASE3"/>
</dbReference>
<feature type="domain" description="Fibronectin type III-like" evidence="5">
    <location>
        <begin position="828"/>
        <end position="897"/>
    </location>
</feature>
<name>A0ABW3UCG0_9GAMM</name>
<keyword evidence="3 6" id="KW-0378">Hydrolase</keyword>
<dbReference type="Gene3D" id="3.40.50.1700">
    <property type="entry name" value="Glycoside hydrolase family 3 C-terminal domain"/>
    <property type="match status" value="2"/>
</dbReference>
<evidence type="ECO:0000256" key="3">
    <source>
        <dbReference type="ARBA" id="ARBA00022801"/>
    </source>
</evidence>
<dbReference type="InterPro" id="IPR011658">
    <property type="entry name" value="PA14_dom"/>
</dbReference>
<evidence type="ECO:0000313" key="7">
    <source>
        <dbReference type="Proteomes" id="UP001597264"/>
    </source>
</evidence>
<dbReference type="InterPro" id="IPR036962">
    <property type="entry name" value="Glyco_hydro_3_N_sf"/>
</dbReference>
<dbReference type="SMART" id="SM01217">
    <property type="entry name" value="Fn3_like"/>
    <property type="match status" value="1"/>
</dbReference>
<dbReference type="Pfam" id="PF14310">
    <property type="entry name" value="Fn3-like"/>
    <property type="match status" value="1"/>
</dbReference>
<dbReference type="Pfam" id="PF07691">
    <property type="entry name" value="PA14"/>
    <property type="match status" value="1"/>
</dbReference>
<dbReference type="PANTHER" id="PTHR42721:SF3">
    <property type="entry name" value="BETA-D-XYLOSIDASE 5-RELATED"/>
    <property type="match status" value="1"/>
</dbReference>
<evidence type="ECO:0000313" key="6">
    <source>
        <dbReference type="EMBL" id="MFD1217256.1"/>
    </source>
</evidence>
<keyword evidence="7" id="KW-1185">Reference proteome</keyword>
<dbReference type="InterPro" id="IPR026891">
    <property type="entry name" value="Fn3-like"/>
</dbReference>
<accession>A0ABW3UCG0</accession>
<dbReference type="Pfam" id="PF00933">
    <property type="entry name" value="Glyco_hydro_3"/>
    <property type="match status" value="1"/>
</dbReference>
<dbReference type="InterPro" id="IPR001764">
    <property type="entry name" value="Glyco_hydro_3_N"/>
</dbReference>
<dbReference type="Proteomes" id="UP001597264">
    <property type="component" value="Unassembled WGS sequence"/>
</dbReference>
<feature type="signal peptide" evidence="4">
    <location>
        <begin position="1"/>
        <end position="26"/>
    </location>
</feature>
<reference evidence="7" key="1">
    <citation type="journal article" date="2019" name="Int. J. Syst. Evol. Microbiol.">
        <title>The Global Catalogue of Microorganisms (GCM) 10K type strain sequencing project: providing services to taxonomists for standard genome sequencing and annotation.</title>
        <authorList>
            <consortium name="The Broad Institute Genomics Platform"/>
            <consortium name="The Broad Institute Genome Sequencing Center for Infectious Disease"/>
            <person name="Wu L."/>
            <person name="Ma J."/>
        </authorList>
    </citation>
    <scope>NUCLEOTIDE SEQUENCE [LARGE SCALE GENOMIC DNA]</scope>
    <source>
        <strain evidence="7">CCUG 54356</strain>
    </source>
</reference>
<evidence type="ECO:0000259" key="5">
    <source>
        <dbReference type="SMART" id="SM01217"/>
    </source>
</evidence>
<organism evidence="6 7">
    <name type="scientific">Microbulbifer celer</name>
    <dbReference type="NCBI Taxonomy" id="435905"/>
    <lineage>
        <taxon>Bacteria</taxon>
        <taxon>Pseudomonadati</taxon>
        <taxon>Pseudomonadota</taxon>
        <taxon>Gammaproteobacteria</taxon>
        <taxon>Cellvibrionales</taxon>
        <taxon>Microbulbiferaceae</taxon>
        <taxon>Microbulbifer</taxon>
    </lineage>
</organism>
<dbReference type="PROSITE" id="PS51257">
    <property type="entry name" value="PROKAR_LIPOPROTEIN"/>
    <property type="match status" value="1"/>
</dbReference>
<evidence type="ECO:0000256" key="2">
    <source>
        <dbReference type="ARBA" id="ARBA00022729"/>
    </source>
</evidence>
<dbReference type="Gene3D" id="2.60.40.10">
    <property type="entry name" value="Immunoglobulins"/>
    <property type="match status" value="1"/>
</dbReference>
<sequence>MNKIQNRRLLTSRGLLLTACALTACAFTACTGDTEKSAHAVGVNKSTATVDASATFDALPFRDTSLPIEQRLDDLVGRMTLSEKISQLYNDAPAIERLGVAKYDWWNEALHGVARAGKATVFPQAIGLAATFDDQLLGEVATVISDEARAKHHYFADNGMAFRYTGLTFWSPNINIFRDPRWGRGQETYGEDPYLTGQLAVSFINGLQGDDPRYLKTAAMAKHFAVHSGPEKSRHSDDYTASKKDLAETYFPAFKTAVMEADVEAVMCAYNRVNGEPACGSDMLLKETLREDWGFEGHVVSDCGAIADFYEPDAHNLVRAPAEAAAWALKAGTDVNCGTGRLSTFANLGFALQRNMIDESEIDTAVKRLFATRFKLGMFDPADSVPYTQIPMSVVGSEEHLALAEKVAEKSMVLLKNDGVLPLVEGTKVAVIGPNATNFSVLVGNYHGSPINAVTPLAGIRSRAGAGNVVHAPGSALIADQYGHYEIVSAQNLFHRNGDGELQAGLEAEYFPVDLTRGEKARDFRYIPATTLAESPAFTRIDPTVDFYWTRSPIDDTVNGDFGVVWKGVLVPQASGTYLFKTGAELLLDGQPVDGAVSLVAGEEYALTLSDVFLRTVSGSPLEPEVQLTWVNTSRDYAAEALEVARGAEVILFTGGISAELEGEEMSVELEGFDGGDRTDIKLPSVQQDLLRKLKALGKPIVMVNFSGSAMALNWEDENLNAIVQAFYPGEATGTALARLLWGDVNPSGRLPVTFYRSVEDLPDFKGYSFANRTYRYFTGDVLYPFGHGLSYTQFAYSNLNVPETIAPGEELAIDVTLTNSGERAGGEISQVYLSLPDAPVDVPIRELKAFRHTQLASGESTKLQFVIESEDLAYVDNAGVFQPYRGRVNLTVGSGQGPYLKAPQFAEATVVIP</sequence>
<dbReference type="RefSeq" id="WP_230435869.1">
    <property type="nucleotide sequence ID" value="NZ_CP087715.1"/>
</dbReference>
<gene>
    <name evidence="6" type="ORF">ACFQ2X_11655</name>
</gene>
<dbReference type="InterPro" id="IPR017853">
    <property type="entry name" value="GH"/>
</dbReference>
<comment type="caution">
    <text evidence="6">The sequence shown here is derived from an EMBL/GenBank/DDBJ whole genome shotgun (WGS) entry which is preliminary data.</text>
</comment>
<comment type="similarity">
    <text evidence="1">Belongs to the glycosyl hydrolase 3 family.</text>
</comment>
<dbReference type="GO" id="GO:0016787">
    <property type="term" value="F:hydrolase activity"/>
    <property type="evidence" value="ECO:0007669"/>
    <property type="project" value="UniProtKB-KW"/>
</dbReference>
<dbReference type="SUPFAM" id="SSF51445">
    <property type="entry name" value="(Trans)glycosidases"/>
    <property type="match status" value="1"/>
</dbReference>
<dbReference type="InterPro" id="IPR044993">
    <property type="entry name" value="BXL"/>
</dbReference>
<keyword evidence="2 4" id="KW-0732">Signal</keyword>
<protein>
    <submittedName>
        <fullName evidence="6">Glycoside hydrolase family 3 C-terminal domain-containing protein</fullName>
    </submittedName>
</protein>
<dbReference type="InterPro" id="IPR036881">
    <property type="entry name" value="Glyco_hydro_3_C_sf"/>
</dbReference>
<evidence type="ECO:0000256" key="1">
    <source>
        <dbReference type="ARBA" id="ARBA00005336"/>
    </source>
</evidence>
<dbReference type="EMBL" id="JBHTLR010000013">
    <property type="protein sequence ID" value="MFD1217256.1"/>
    <property type="molecule type" value="Genomic_DNA"/>
</dbReference>
<dbReference type="SUPFAM" id="SSF52279">
    <property type="entry name" value="Beta-D-glucan exohydrolase, C-terminal domain"/>
    <property type="match status" value="1"/>
</dbReference>
<dbReference type="InterPro" id="IPR013783">
    <property type="entry name" value="Ig-like_fold"/>
</dbReference>
<proteinExistence type="inferred from homology"/>
<dbReference type="SUPFAM" id="SSF56988">
    <property type="entry name" value="Anthrax protective antigen"/>
    <property type="match status" value="1"/>
</dbReference>
<dbReference type="PANTHER" id="PTHR42721">
    <property type="entry name" value="SUGAR HYDROLASE-RELATED"/>
    <property type="match status" value="1"/>
</dbReference>